<dbReference type="Pfam" id="PF14867">
    <property type="entry name" value="Lantibiotic_a"/>
    <property type="match status" value="1"/>
</dbReference>
<dbReference type="GO" id="GO:0050830">
    <property type="term" value="P:defense response to Gram-positive bacterium"/>
    <property type="evidence" value="ECO:0007669"/>
    <property type="project" value="InterPro"/>
</dbReference>
<evidence type="ECO:0000313" key="2">
    <source>
        <dbReference type="Proteomes" id="UP000243688"/>
    </source>
</evidence>
<organism evidence="1 2">
    <name type="scientific">Candidatus Reconcilbacillus cellulovorans</name>
    <dbReference type="NCBI Taxonomy" id="1906605"/>
    <lineage>
        <taxon>Bacteria</taxon>
        <taxon>Bacillati</taxon>
        <taxon>Bacillota</taxon>
        <taxon>Bacilli</taxon>
        <taxon>Bacillales</taxon>
        <taxon>Paenibacillaceae</taxon>
        <taxon>Candidatus Reconcilbacillus</taxon>
    </lineage>
</organism>
<gene>
    <name evidence="1" type="ORF">BLM47_06125</name>
</gene>
<evidence type="ECO:0000313" key="1">
    <source>
        <dbReference type="EMBL" id="PDO10667.1"/>
    </source>
</evidence>
<proteinExistence type="predicted"/>
<dbReference type="EMBL" id="MOXJ01000011">
    <property type="protein sequence ID" value="PDO10667.1"/>
    <property type="molecule type" value="Genomic_DNA"/>
</dbReference>
<sequence length="78" mass="8667">MNMMNRIELLKDPVLRHKLAVSTDQPAGFVLDEIEENEACVRELASGGNASDLSKRLGNTGSYCTLTKECQWICQIIP</sequence>
<dbReference type="Proteomes" id="UP000243688">
    <property type="component" value="Unassembled WGS sequence"/>
</dbReference>
<dbReference type="AlphaFoldDB" id="A0A2A6E1P5"/>
<accession>A0A2A6E1P5</accession>
<protein>
    <recommendedName>
        <fullName evidence="3">Plantaricin C family lantibiotic</fullName>
    </recommendedName>
</protein>
<name>A0A2A6E1P5_9BACL</name>
<comment type="caution">
    <text evidence="1">The sequence shown here is derived from an EMBL/GenBank/DDBJ whole genome shotgun (WGS) entry which is preliminary data.</text>
</comment>
<evidence type="ECO:0008006" key="3">
    <source>
        <dbReference type="Google" id="ProtNLM"/>
    </source>
</evidence>
<dbReference type="InterPro" id="IPR029243">
    <property type="entry name" value="Lantibiotic_alpha"/>
</dbReference>
<reference evidence="1 2" key="1">
    <citation type="submission" date="2016-12" db="EMBL/GenBank/DDBJ databases">
        <title>Candidatus Reconcilibacillus cellulovorans genome.</title>
        <authorList>
            <person name="Kolinko S."/>
            <person name="Wu Y.-W."/>
            <person name="Tachea F."/>
            <person name="Denzel E."/>
            <person name="Hiras J."/>
            <person name="Baecker N."/>
            <person name="Chan L.J."/>
            <person name="Eichorst S.A."/>
            <person name="Frey D."/>
            <person name="Adams P.D."/>
            <person name="Pray T."/>
            <person name="Tanjore D."/>
            <person name="Petzold C.J."/>
            <person name="Gladden J.M."/>
            <person name="Simmons B.A."/>
            <person name="Singer S.W."/>
        </authorList>
    </citation>
    <scope>NUCLEOTIDE SEQUENCE [LARGE SCALE GENOMIC DNA]</scope>
    <source>
        <strain evidence="1">JTherm</strain>
    </source>
</reference>
<dbReference type="NCBIfam" id="NF000539">
    <property type="entry name" value="plantaricin"/>
    <property type="match status" value="1"/>
</dbReference>